<dbReference type="FunFam" id="1.10.287.130:FF:000070">
    <property type="entry name" value="Histidine kinase sensor protein"/>
    <property type="match status" value="1"/>
</dbReference>
<dbReference type="RefSeq" id="WP_183972730.1">
    <property type="nucleotide sequence ID" value="NZ_JACHEB010000001.1"/>
</dbReference>
<evidence type="ECO:0000256" key="15">
    <source>
        <dbReference type="SAM" id="Coils"/>
    </source>
</evidence>
<feature type="domain" description="PAS" evidence="18">
    <location>
        <begin position="133"/>
        <end position="189"/>
    </location>
</feature>
<dbReference type="GO" id="GO:0006355">
    <property type="term" value="P:regulation of DNA-templated transcription"/>
    <property type="evidence" value="ECO:0007669"/>
    <property type="project" value="InterPro"/>
</dbReference>
<dbReference type="InterPro" id="IPR036890">
    <property type="entry name" value="HATPase_C_sf"/>
</dbReference>
<keyword evidence="7" id="KW-0808">Transferase</keyword>
<dbReference type="GO" id="GO:0030295">
    <property type="term" value="F:protein kinase activator activity"/>
    <property type="evidence" value="ECO:0007669"/>
    <property type="project" value="TreeGrafter"/>
</dbReference>
<evidence type="ECO:0000256" key="14">
    <source>
        <dbReference type="ARBA" id="ARBA00023136"/>
    </source>
</evidence>
<dbReference type="InterPro" id="IPR036097">
    <property type="entry name" value="HisK_dim/P_sf"/>
</dbReference>
<evidence type="ECO:0000259" key="19">
    <source>
        <dbReference type="PROSITE" id="PS50113"/>
    </source>
</evidence>
<evidence type="ECO:0000259" key="18">
    <source>
        <dbReference type="PROSITE" id="PS50112"/>
    </source>
</evidence>
<dbReference type="PROSITE" id="PS50109">
    <property type="entry name" value="HIS_KIN"/>
    <property type="match status" value="1"/>
</dbReference>
<dbReference type="SUPFAM" id="SSF55785">
    <property type="entry name" value="PYP-like sensor domain (PAS domain)"/>
    <property type="match status" value="1"/>
</dbReference>
<dbReference type="GO" id="GO:0005886">
    <property type="term" value="C:plasma membrane"/>
    <property type="evidence" value="ECO:0007669"/>
    <property type="project" value="UniProtKB-SubCell"/>
</dbReference>
<name>A0A9X0U277_9BACT</name>
<dbReference type="Pfam" id="PF02518">
    <property type="entry name" value="HATPase_c"/>
    <property type="match status" value="1"/>
</dbReference>
<dbReference type="Proteomes" id="UP000535182">
    <property type="component" value="Unassembled WGS sequence"/>
</dbReference>
<dbReference type="InterPro" id="IPR035965">
    <property type="entry name" value="PAS-like_dom_sf"/>
</dbReference>
<dbReference type="Pfam" id="PF00512">
    <property type="entry name" value="HisKA"/>
    <property type="match status" value="1"/>
</dbReference>
<evidence type="ECO:0000313" key="21">
    <source>
        <dbReference type="Proteomes" id="UP000535182"/>
    </source>
</evidence>
<dbReference type="SMART" id="SM00387">
    <property type="entry name" value="HATPase_c"/>
    <property type="match status" value="1"/>
</dbReference>
<keyword evidence="8 16" id="KW-0812">Transmembrane</keyword>
<dbReference type="InterPro" id="IPR005467">
    <property type="entry name" value="His_kinase_dom"/>
</dbReference>
<dbReference type="CDD" id="cd00082">
    <property type="entry name" value="HisKA"/>
    <property type="match status" value="1"/>
</dbReference>
<evidence type="ECO:0000256" key="10">
    <source>
        <dbReference type="ARBA" id="ARBA00022777"/>
    </source>
</evidence>
<proteinExistence type="predicted"/>
<reference evidence="20 21" key="1">
    <citation type="submission" date="2020-08" db="EMBL/GenBank/DDBJ databases">
        <title>Genomic Encyclopedia of Type Strains, Phase IV (KMG-V): Genome sequencing to study the core and pangenomes of soil and plant-associated prokaryotes.</title>
        <authorList>
            <person name="Whitman W."/>
        </authorList>
    </citation>
    <scope>NUCLEOTIDE SEQUENCE [LARGE SCALE GENOMIC DNA]</scope>
    <source>
        <strain evidence="20 21">X5P2</strain>
    </source>
</reference>
<feature type="coiled-coil region" evidence="15">
    <location>
        <begin position="248"/>
        <end position="279"/>
    </location>
</feature>
<keyword evidence="14 16" id="KW-0472">Membrane</keyword>
<dbReference type="PANTHER" id="PTHR42878">
    <property type="entry name" value="TWO-COMPONENT HISTIDINE KINASE"/>
    <property type="match status" value="1"/>
</dbReference>
<keyword evidence="13" id="KW-0902">Two-component regulatory system</keyword>
<dbReference type="EC" id="2.7.13.3" evidence="4"/>
<feature type="transmembrane region" description="Helical" evidence="16">
    <location>
        <begin position="18"/>
        <end position="35"/>
    </location>
</feature>
<dbReference type="NCBIfam" id="TIGR00229">
    <property type="entry name" value="sensory_box"/>
    <property type="match status" value="1"/>
</dbReference>
<dbReference type="SMART" id="SM00388">
    <property type="entry name" value="HisKA"/>
    <property type="match status" value="1"/>
</dbReference>
<dbReference type="InterPro" id="IPR000700">
    <property type="entry name" value="PAS-assoc_C"/>
</dbReference>
<dbReference type="InterPro" id="IPR000014">
    <property type="entry name" value="PAS"/>
</dbReference>
<feature type="transmembrane region" description="Helical" evidence="16">
    <location>
        <begin position="93"/>
        <end position="111"/>
    </location>
</feature>
<dbReference type="InterPro" id="IPR001610">
    <property type="entry name" value="PAC"/>
</dbReference>
<dbReference type="SMART" id="SM00086">
    <property type="entry name" value="PAC"/>
    <property type="match status" value="1"/>
</dbReference>
<comment type="catalytic activity">
    <reaction evidence="1">
        <text>ATP + protein L-histidine = ADP + protein N-phospho-L-histidine.</text>
        <dbReference type="EC" id="2.7.13.3"/>
    </reaction>
</comment>
<keyword evidence="11" id="KW-0067">ATP-binding</keyword>
<dbReference type="InterPro" id="IPR003661">
    <property type="entry name" value="HisK_dim/P_dom"/>
</dbReference>
<dbReference type="Gene3D" id="1.10.287.130">
    <property type="match status" value="1"/>
</dbReference>
<evidence type="ECO:0000256" key="11">
    <source>
        <dbReference type="ARBA" id="ARBA00022840"/>
    </source>
</evidence>
<evidence type="ECO:0000256" key="7">
    <source>
        <dbReference type="ARBA" id="ARBA00022679"/>
    </source>
</evidence>
<dbReference type="PROSITE" id="PS50112">
    <property type="entry name" value="PAS"/>
    <property type="match status" value="1"/>
</dbReference>
<dbReference type="Gene3D" id="3.30.565.10">
    <property type="entry name" value="Histidine kinase-like ATPase, C-terminal domain"/>
    <property type="match status" value="1"/>
</dbReference>
<evidence type="ECO:0000313" key="20">
    <source>
        <dbReference type="EMBL" id="MBB5326635.1"/>
    </source>
</evidence>
<dbReference type="Pfam" id="PF00989">
    <property type="entry name" value="PAS"/>
    <property type="match status" value="1"/>
</dbReference>
<evidence type="ECO:0000256" key="5">
    <source>
        <dbReference type="ARBA" id="ARBA00022475"/>
    </source>
</evidence>
<dbReference type="EMBL" id="JACHEB010000001">
    <property type="protein sequence ID" value="MBB5326635.1"/>
    <property type="molecule type" value="Genomic_DNA"/>
</dbReference>
<evidence type="ECO:0000256" key="16">
    <source>
        <dbReference type="SAM" id="Phobius"/>
    </source>
</evidence>
<keyword evidence="15" id="KW-0175">Coiled coil</keyword>
<keyword evidence="12 16" id="KW-1133">Transmembrane helix</keyword>
<keyword evidence="6" id="KW-0597">Phosphoprotein</keyword>
<evidence type="ECO:0000259" key="17">
    <source>
        <dbReference type="PROSITE" id="PS50109"/>
    </source>
</evidence>
<dbReference type="PANTHER" id="PTHR42878:SF15">
    <property type="entry name" value="BACTERIOPHYTOCHROME"/>
    <property type="match status" value="1"/>
</dbReference>
<evidence type="ECO:0000256" key="12">
    <source>
        <dbReference type="ARBA" id="ARBA00022989"/>
    </source>
</evidence>
<dbReference type="SUPFAM" id="SSF55874">
    <property type="entry name" value="ATPase domain of HSP90 chaperone/DNA topoisomerase II/histidine kinase"/>
    <property type="match status" value="1"/>
</dbReference>
<dbReference type="GO" id="GO:0005524">
    <property type="term" value="F:ATP binding"/>
    <property type="evidence" value="ECO:0007669"/>
    <property type="project" value="UniProtKB-KW"/>
</dbReference>
<dbReference type="FunFam" id="3.30.565.10:FF:000023">
    <property type="entry name" value="PAS domain-containing sensor histidine kinase"/>
    <property type="match status" value="1"/>
</dbReference>
<keyword evidence="9" id="KW-0547">Nucleotide-binding</keyword>
<dbReference type="SMART" id="SM00091">
    <property type="entry name" value="PAS"/>
    <property type="match status" value="1"/>
</dbReference>
<gene>
    <name evidence="20" type="ORF">HDF14_000229</name>
</gene>
<sequence length="496" mass="55776">MAQSNSDSHKILPIVNRYSLAVISVALAVMPALVLQHFKFRDVELPLLLFAIALTAWHAGVGPSVLAIVLSSICFDYFFAPPLYAFSLTPSDIPAILVLISFAVLVARFSAVRRRIERDLLQTQDKLQAEVVERTQQASLLNLTHDSIFVRDMSHVITYWNRGAEELYGWAPYEAVAKRSHDLLQTVFPMPIEDINAELLQTGRWEGEVRRTKADGTAVVVASRWSLRRDEANRAVAIMETNNDITDRKRREEEIRGLNQELEKRSADLQASNKELEAFAYSVSHDLRAPLRHMAGYAELLQKNASSALEDKGLRYLRMILDSAKRMGNLIDDLLAFSRIGRTEAQKTSVNLEQLVKEALNEVQPETNGRSIVWRIEPLPVCYGDRSMLRLVLVNLLSNAVKFTRPQPKPEIEIGCVDGNKDEVVVFVRDNGAGFDMKYVDKLFGVFQRLHHVDSFEGTGIGLATVQRIIHRHGGKVRAEGAIDQGATFYFSVPKI</sequence>
<keyword evidence="5" id="KW-1003">Cell membrane</keyword>
<dbReference type="Pfam" id="PF13493">
    <property type="entry name" value="DUF4118"/>
    <property type="match status" value="1"/>
</dbReference>
<accession>A0A9X0U277</accession>
<dbReference type="PRINTS" id="PR00344">
    <property type="entry name" value="BCTRLSENSOR"/>
</dbReference>
<keyword evidence="21" id="KW-1185">Reference proteome</keyword>
<organism evidence="20 21">
    <name type="scientific">Tunturiibacter gelidiferens</name>
    <dbReference type="NCBI Taxonomy" id="3069689"/>
    <lineage>
        <taxon>Bacteria</taxon>
        <taxon>Pseudomonadati</taxon>
        <taxon>Acidobacteriota</taxon>
        <taxon>Terriglobia</taxon>
        <taxon>Terriglobales</taxon>
        <taxon>Acidobacteriaceae</taxon>
        <taxon>Tunturiibacter</taxon>
    </lineage>
</organism>
<dbReference type="SUPFAM" id="SSF47384">
    <property type="entry name" value="Homodimeric domain of signal transducing histidine kinase"/>
    <property type="match status" value="1"/>
</dbReference>
<dbReference type="GO" id="GO:0007234">
    <property type="term" value="P:osmosensory signaling via phosphorelay pathway"/>
    <property type="evidence" value="ECO:0007669"/>
    <property type="project" value="TreeGrafter"/>
</dbReference>
<dbReference type="AlphaFoldDB" id="A0A9X0U277"/>
<evidence type="ECO:0000256" key="13">
    <source>
        <dbReference type="ARBA" id="ARBA00023012"/>
    </source>
</evidence>
<feature type="domain" description="Histidine kinase" evidence="17">
    <location>
        <begin position="282"/>
        <end position="496"/>
    </location>
</feature>
<evidence type="ECO:0000256" key="8">
    <source>
        <dbReference type="ARBA" id="ARBA00022692"/>
    </source>
</evidence>
<evidence type="ECO:0000256" key="4">
    <source>
        <dbReference type="ARBA" id="ARBA00012438"/>
    </source>
</evidence>
<comment type="caution">
    <text evidence="20">The sequence shown here is derived from an EMBL/GenBank/DDBJ whole genome shotgun (WGS) entry which is preliminary data.</text>
</comment>
<protein>
    <recommendedName>
        <fullName evidence="4">histidine kinase</fullName>
        <ecNumber evidence="4">2.7.13.3</ecNumber>
    </recommendedName>
</protein>
<dbReference type="Gene3D" id="1.20.120.620">
    <property type="entry name" value="Backbone structure of the membrane domain of e. Coli histidine kinase receptor kdpd"/>
    <property type="match status" value="1"/>
</dbReference>
<dbReference type="PROSITE" id="PS50113">
    <property type="entry name" value="PAC"/>
    <property type="match status" value="1"/>
</dbReference>
<dbReference type="InterPro" id="IPR038318">
    <property type="entry name" value="KdpD_sf"/>
</dbReference>
<dbReference type="InterPro" id="IPR013767">
    <property type="entry name" value="PAS_fold"/>
</dbReference>
<comment type="subcellular location">
    <subcellularLocation>
        <location evidence="3">Cell membrane</location>
    </subcellularLocation>
    <subcellularLocation>
        <location evidence="2">Membrane</location>
        <topology evidence="2">Multi-pass membrane protein</topology>
    </subcellularLocation>
</comment>
<evidence type="ECO:0000256" key="6">
    <source>
        <dbReference type="ARBA" id="ARBA00022553"/>
    </source>
</evidence>
<dbReference type="GO" id="GO:0000156">
    <property type="term" value="F:phosphorelay response regulator activity"/>
    <property type="evidence" value="ECO:0007669"/>
    <property type="project" value="TreeGrafter"/>
</dbReference>
<evidence type="ECO:0000256" key="2">
    <source>
        <dbReference type="ARBA" id="ARBA00004141"/>
    </source>
</evidence>
<keyword evidence="10" id="KW-0418">Kinase</keyword>
<feature type="transmembrane region" description="Helical" evidence="16">
    <location>
        <begin position="47"/>
        <end position="73"/>
    </location>
</feature>
<feature type="domain" description="PAC" evidence="19">
    <location>
        <begin position="205"/>
        <end position="257"/>
    </location>
</feature>
<dbReference type="InterPro" id="IPR003594">
    <property type="entry name" value="HATPase_dom"/>
</dbReference>
<evidence type="ECO:0000256" key="9">
    <source>
        <dbReference type="ARBA" id="ARBA00022741"/>
    </source>
</evidence>
<dbReference type="Gene3D" id="3.30.450.20">
    <property type="entry name" value="PAS domain"/>
    <property type="match status" value="1"/>
</dbReference>
<dbReference type="InterPro" id="IPR004358">
    <property type="entry name" value="Sig_transdc_His_kin-like_C"/>
</dbReference>
<dbReference type="InterPro" id="IPR025201">
    <property type="entry name" value="KdpD_TM"/>
</dbReference>
<dbReference type="CDD" id="cd00130">
    <property type="entry name" value="PAS"/>
    <property type="match status" value="1"/>
</dbReference>
<evidence type="ECO:0000256" key="1">
    <source>
        <dbReference type="ARBA" id="ARBA00000085"/>
    </source>
</evidence>
<evidence type="ECO:0000256" key="3">
    <source>
        <dbReference type="ARBA" id="ARBA00004236"/>
    </source>
</evidence>
<dbReference type="InterPro" id="IPR050351">
    <property type="entry name" value="BphY/WalK/GraS-like"/>
</dbReference>
<dbReference type="GO" id="GO:0000155">
    <property type="term" value="F:phosphorelay sensor kinase activity"/>
    <property type="evidence" value="ECO:0007669"/>
    <property type="project" value="InterPro"/>
</dbReference>